<dbReference type="Proteomes" id="UP000239867">
    <property type="component" value="Chromosome"/>
</dbReference>
<reference evidence="3 4" key="1">
    <citation type="journal article" date="2018" name="MBio">
        <title>Insights into the evolution of host association through the isolation and characterization of a novel human periodontal pathobiont, Desulfobulbus oralis.</title>
        <authorList>
            <person name="Cross K.L."/>
            <person name="Chirania P."/>
            <person name="Xiong W."/>
            <person name="Beall C.J."/>
            <person name="Elkins J.G."/>
            <person name="Giannone R.J."/>
            <person name="Griffen A.L."/>
            <person name="Guss A.M."/>
            <person name="Hettich R.L."/>
            <person name="Joshi S.S."/>
            <person name="Mokrzan E.M."/>
            <person name="Martin R.K."/>
            <person name="Zhulin I.B."/>
            <person name="Leys E.J."/>
            <person name="Podar M."/>
        </authorList>
    </citation>
    <scope>NUCLEOTIDE SEQUENCE [LARGE SCALE GENOMIC DNA]</scope>
    <source>
        <strain evidence="3 4">ORNL</strain>
    </source>
</reference>
<protein>
    <submittedName>
        <fullName evidence="3">Amidohydrolase</fullName>
    </submittedName>
</protein>
<feature type="domain" description="Amidohydrolase-related" evidence="2">
    <location>
        <begin position="4"/>
        <end position="262"/>
    </location>
</feature>
<dbReference type="KEGG" id="deo:CAY53_03480"/>
<dbReference type="OrthoDB" id="1407586at2"/>
<dbReference type="GO" id="GO:0019748">
    <property type="term" value="P:secondary metabolic process"/>
    <property type="evidence" value="ECO:0007669"/>
    <property type="project" value="TreeGrafter"/>
</dbReference>
<evidence type="ECO:0000313" key="3">
    <source>
        <dbReference type="EMBL" id="AVD70658.1"/>
    </source>
</evidence>
<dbReference type="InterPro" id="IPR032465">
    <property type="entry name" value="ACMSD"/>
</dbReference>
<dbReference type="AlphaFoldDB" id="A0A2L1GLY2"/>
<keyword evidence="4" id="KW-1185">Reference proteome</keyword>
<keyword evidence="3" id="KW-0378">Hydrolase</keyword>
<gene>
    <name evidence="3" type="ORF">CAY53_03480</name>
</gene>
<keyword evidence="1" id="KW-0456">Lyase</keyword>
<dbReference type="InterPro" id="IPR032466">
    <property type="entry name" value="Metal_Hydrolase"/>
</dbReference>
<dbReference type="Pfam" id="PF04909">
    <property type="entry name" value="Amidohydro_2"/>
    <property type="match status" value="1"/>
</dbReference>
<evidence type="ECO:0000256" key="1">
    <source>
        <dbReference type="ARBA" id="ARBA00023239"/>
    </source>
</evidence>
<organism evidence="3 4">
    <name type="scientific">Desulfobulbus oralis</name>
    <dbReference type="NCBI Taxonomy" id="1986146"/>
    <lineage>
        <taxon>Bacteria</taxon>
        <taxon>Pseudomonadati</taxon>
        <taxon>Thermodesulfobacteriota</taxon>
        <taxon>Desulfobulbia</taxon>
        <taxon>Desulfobulbales</taxon>
        <taxon>Desulfobulbaceae</taxon>
        <taxon>Desulfobulbus</taxon>
    </lineage>
</organism>
<evidence type="ECO:0000259" key="2">
    <source>
        <dbReference type="Pfam" id="PF04909"/>
    </source>
</evidence>
<dbReference type="RefSeq" id="WP_104935952.1">
    <property type="nucleotide sequence ID" value="NZ_CP021255.1"/>
</dbReference>
<dbReference type="SUPFAM" id="SSF51556">
    <property type="entry name" value="Metallo-dependent hydrolases"/>
    <property type="match status" value="1"/>
</dbReference>
<dbReference type="GO" id="GO:0005737">
    <property type="term" value="C:cytoplasm"/>
    <property type="evidence" value="ECO:0007669"/>
    <property type="project" value="TreeGrafter"/>
</dbReference>
<sequence>MPCIDCHTHAFPDTLAPRAIGALAQKAGSSFSDGTIRGLLASMDRAGIDQALICSIATKPAQFDHIMAWSQSVRSARLIPLPSVHPKDPHMIGHVRQLHAAAFPGIKMHPYYQDFTLDDPALFPLYDELSRLGLILVLHSGFDIAFPRLRRSDPARTLWLARGWPELRLVATHLGGWDDWDEVERLLLGRPIYLELSFGPEMLPAERFRRMLLAHPADYLLFGSDLPWTDQKKGLDALRALDLPEPLFRKITSENAKRLLNL</sequence>
<accession>A0A2L1GLY2</accession>
<evidence type="ECO:0000313" key="4">
    <source>
        <dbReference type="Proteomes" id="UP000239867"/>
    </source>
</evidence>
<dbReference type="PANTHER" id="PTHR21240:SF28">
    <property type="entry name" value="ISO-OROTATE DECARBOXYLASE (EUROFUNG)"/>
    <property type="match status" value="1"/>
</dbReference>
<dbReference type="Gene3D" id="3.20.20.140">
    <property type="entry name" value="Metal-dependent hydrolases"/>
    <property type="match status" value="1"/>
</dbReference>
<dbReference type="GO" id="GO:0016831">
    <property type="term" value="F:carboxy-lyase activity"/>
    <property type="evidence" value="ECO:0007669"/>
    <property type="project" value="InterPro"/>
</dbReference>
<name>A0A2L1GLY2_9BACT</name>
<dbReference type="CDD" id="cd01292">
    <property type="entry name" value="metallo-dependent_hydrolases"/>
    <property type="match status" value="1"/>
</dbReference>
<dbReference type="InterPro" id="IPR006680">
    <property type="entry name" value="Amidohydro-rel"/>
</dbReference>
<proteinExistence type="predicted"/>
<dbReference type="EMBL" id="CP021255">
    <property type="protein sequence ID" value="AVD70658.1"/>
    <property type="molecule type" value="Genomic_DNA"/>
</dbReference>
<dbReference type="GO" id="GO:0016787">
    <property type="term" value="F:hydrolase activity"/>
    <property type="evidence" value="ECO:0007669"/>
    <property type="project" value="UniProtKB-KW"/>
</dbReference>
<dbReference type="PANTHER" id="PTHR21240">
    <property type="entry name" value="2-AMINO-3-CARBOXYLMUCONATE-6-SEMIALDEHYDE DECARBOXYLASE"/>
    <property type="match status" value="1"/>
</dbReference>